<dbReference type="InParanoid" id="A0A665TJ53"/>
<organism evidence="1 2">
    <name type="scientific">Echeneis naucrates</name>
    <name type="common">Live sharksucker</name>
    <dbReference type="NCBI Taxonomy" id="173247"/>
    <lineage>
        <taxon>Eukaryota</taxon>
        <taxon>Metazoa</taxon>
        <taxon>Chordata</taxon>
        <taxon>Craniata</taxon>
        <taxon>Vertebrata</taxon>
        <taxon>Euteleostomi</taxon>
        <taxon>Actinopterygii</taxon>
        <taxon>Neopterygii</taxon>
        <taxon>Teleostei</taxon>
        <taxon>Neoteleostei</taxon>
        <taxon>Acanthomorphata</taxon>
        <taxon>Carangaria</taxon>
        <taxon>Carangiformes</taxon>
        <taxon>Echeneidae</taxon>
        <taxon>Echeneis</taxon>
    </lineage>
</organism>
<proteinExistence type="predicted"/>
<accession>A0A665TJ53</accession>
<dbReference type="InterPro" id="IPR045860">
    <property type="entry name" value="Snake_toxin-like_sf"/>
</dbReference>
<evidence type="ECO:0000313" key="2">
    <source>
        <dbReference type="Proteomes" id="UP000472264"/>
    </source>
</evidence>
<evidence type="ECO:0008006" key="3">
    <source>
        <dbReference type="Google" id="ProtNLM"/>
    </source>
</evidence>
<dbReference type="Proteomes" id="UP000472264">
    <property type="component" value="Chromosome 11"/>
</dbReference>
<dbReference type="AlphaFoldDB" id="A0A665TJ53"/>
<dbReference type="Gene3D" id="2.10.60.10">
    <property type="entry name" value="CD59"/>
    <property type="match status" value="1"/>
</dbReference>
<name>A0A665TJ53_ECHNA</name>
<dbReference type="OMA" id="CWKMSQC"/>
<keyword evidence="2" id="KW-1185">Reference proteome</keyword>
<evidence type="ECO:0000313" key="1">
    <source>
        <dbReference type="Ensembl" id="ENSENLP00000006047.1"/>
    </source>
</evidence>
<reference evidence="1" key="2">
    <citation type="submission" date="2025-08" db="UniProtKB">
        <authorList>
            <consortium name="Ensembl"/>
        </authorList>
    </citation>
    <scope>IDENTIFICATION</scope>
</reference>
<reference evidence="1" key="1">
    <citation type="submission" date="2021-04" db="EMBL/GenBank/DDBJ databases">
        <authorList>
            <consortium name="Wellcome Sanger Institute Data Sharing"/>
        </authorList>
    </citation>
    <scope>NUCLEOTIDE SEQUENCE [LARGE SCALE GENOMIC DNA]</scope>
</reference>
<protein>
    <recommendedName>
        <fullName evidence="3">UPAR/Ly6 domain-containing protein</fullName>
    </recommendedName>
</protein>
<sequence>VHDQYWDHNVIQVISASSGLSLECYSCPEDPYFRSTKLMLCFSLCLHSEITYTRCQRYTDCNARTIAVQFPIHKFTFNCCQSDLCNGKKKLLDFFSDLFH</sequence>
<dbReference type="GO" id="GO:0098552">
    <property type="term" value="C:side of membrane"/>
    <property type="evidence" value="ECO:0007669"/>
    <property type="project" value="UniProtKB-KW"/>
</dbReference>
<dbReference type="SUPFAM" id="SSF57302">
    <property type="entry name" value="Snake toxin-like"/>
    <property type="match status" value="1"/>
</dbReference>
<reference evidence="1" key="3">
    <citation type="submission" date="2025-09" db="UniProtKB">
        <authorList>
            <consortium name="Ensembl"/>
        </authorList>
    </citation>
    <scope>IDENTIFICATION</scope>
</reference>
<dbReference type="Ensembl" id="ENSENLT00000006329.1">
    <property type="protein sequence ID" value="ENSENLP00000006047.1"/>
    <property type="gene ID" value="ENSENLG00000002915.1"/>
</dbReference>